<sequence length="89" mass="9743">MYAPRVFLSMICVLLVFAVAAYWQSGSLSATLLGTIVCAILLQVGYFIGIVYLVRQEKRQRHHTADSPLAQRTGDAPAADDLPADIARH</sequence>
<dbReference type="RefSeq" id="WP_118851763.1">
    <property type="nucleotide sequence ID" value="NZ_JALPRY010000008.1"/>
</dbReference>
<proteinExistence type="predicted"/>
<feature type="transmembrane region" description="Helical" evidence="2">
    <location>
        <begin position="31"/>
        <end position="54"/>
    </location>
</feature>
<dbReference type="InterPro" id="IPR024239">
    <property type="entry name" value="SyrA"/>
</dbReference>
<dbReference type="Pfam" id="PF11089">
    <property type="entry name" value="SyrA"/>
    <property type="match status" value="1"/>
</dbReference>
<keyword evidence="4" id="KW-1185">Reference proteome</keyword>
<accession>A0ABT0IPU9</accession>
<keyword evidence="2" id="KW-0812">Transmembrane</keyword>
<keyword evidence="2" id="KW-0472">Membrane</keyword>
<gene>
    <name evidence="3" type="ORF">M0654_07705</name>
</gene>
<evidence type="ECO:0000256" key="2">
    <source>
        <dbReference type="SAM" id="Phobius"/>
    </source>
</evidence>
<dbReference type="EMBL" id="JALPRY010000008">
    <property type="protein sequence ID" value="MCK8779872.1"/>
    <property type="molecule type" value="Genomic_DNA"/>
</dbReference>
<feature type="region of interest" description="Disordered" evidence="1">
    <location>
        <begin position="62"/>
        <end position="89"/>
    </location>
</feature>
<comment type="caution">
    <text evidence="3">The sequence shown here is derived from an EMBL/GenBank/DDBJ whole genome shotgun (WGS) entry which is preliminary data.</text>
</comment>
<dbReference type="Proteomes" id="UP001202827">
    <property type="component" value="Unassembled WGS sequence"/>
</dbReference>
<keyword evidence="2" id="KW-1133">Transmembrane helix</keyword>
<name>A0ABT0IPU9_9HYPH</name>
<evidence type="ECO:0000313" key="3">
    <source>
        <dbReference type="EMBL" id="MCK8779872.1"/>
    </source>
</evidence>
<evidence type="ECO:0000313" key="4">
    <source>
        <dbReference type="Proteomes" id="UP001202827"/>
    </source>
</evidence>
<protein>
    <submittedName>
        <fullName evidence="3">Exopolysaccharide production repressor protein</fullName>
    </submittedName>
</protein>
<evidence type="ECO:0000256" key="1">
    <source>
        <dbReference type="SAM" id="MobiDB-lite"/>
    </source>
</evidence>
<organism evidence="3 4">
    <name type="scientific">Neorhizobium turbinariae</name>
    <dbReference type="NCBI Taxonomy" id="2937795"/>
    <lineage>
        <taxon>Bacteria</taxon>
        <taxon>Pseudomonadati</taxon>
        <taxon>Pseudomonadota</taxon>
        <taxon>Alphaproteobacteria</taxon>
        <taxon>Hyphomicrobiales</taxon>
        <taxon>Rhizobiaceae</taxon>
        <taxon>Rhizobium/Agrobacterium group</taxon>
        <taxon>Neorhizobium</taxon>
    </lineage>
</organism>
<feature type="compositionally biased region" description="Low complexity" evidence="1">
    <location>
        <begin position="75"/>
        <end position="89"/>
    </location>
</feature>
<reference evidence="3 4" key="1">
    <citation type="submission" date="2022-04" db="EMBL/GenBank/DDBJ databases">
        <title>Rhizobium coralii sp. nov., isolated from coral Turbinaria peltata.</title>
        <authorList>
            <person name="Sun H."/>
        </authorList>
    </citation>
    <scope>NUCLEOTIDE SEQUENCE [LARGE SCALE GENOMIC DNA]</scope>
    <source>
        <strain evidence="3 4">NTR19</strain>
    </source>
</reference>